<dbReference type="InterPro" id="IPR046335">
    <property type="entry name" value="LacI/GalR-like_sensor"/>
</dbReference>
<dbReference type="InterPro" id="IPR036388">
    <property type="entry name" value="WH-like_DNA-bd_sf"/>
</dbReference>
<proteinExistence type="predicted"/>
<dbReference type="GO" id="GO:0000976">
    <property type="term" value="F:transcription cis-regulatory region binding"/>
    <property type="evidence" value="ECO:0007669"/>
    <property type="project" value="TreeGrafter"/>
</dbReference>
<dbReference type="Proteomes" id="UP000031523">
    <property type="component" value="Chromosome"/>
</dbReference>
<dbReference type="InterPro" id="IPR028082">
    <property type="entry name" value="Peripla_BP_I"/>
</dbReference>
<dbReference type="Gene3D" id="3.40.50.2300">
    <property type="match status" value="2"/>
</dbReference>
<keyword evidence="1" id="KW-0805">Transcription regulation</keyword>
<dbReference type="KEGG" id="sals:SLNWT_3108"/>
<dbReference type="InterPro" id="IPR018356">
    <property type="entry name" value="Tscrpt_reg_HTH_DeoR_CS"/>
</dbReference>
<keyword evidence="3" id="KW-0804">Transcription</keyword>
<keyword evidence="6" id="KW-1185">Reference proteome</keyword>
<evidence type="ECO:0000256" key="2">
    <source>
        <dbReference type="ARBA" id="ARBA00023125"/>
    </source>
</evidence>
<dbReference type="AlphaFoldDB" id="A0A0B5EPJ2"/>
<evidence type="ECO:0000313" key="6">
    <source>
        <dbReference type="Proteomes" id="UP000031523"/>
    </source>
</evidence>
<dbReference type="InterPro" id="IPR036390">
    <property type="entry name" value="WH_DNA-bd_sf"/>
</dbReference>
<sequence length="372" mass="39667">MVLASERQEVILAAVRERGTVRLADLVARLGVTAVTVRRDVTLLADRGLVQRVHGGVTLPHRGHSAEPRLSTLAGALARPPGQALVGMVVPTVEFYWPAVIQGAQSAVAAAGGRLALRASAYDAVEDRRQVSALLDRGARTLLIAPTTTTGAGVDLLRWLGGLSIPVLLVERLPPPSLPTLPLDAATTAHRLGAGLAVRHLVTLGHRRIAFVTARFSPTTKALREGWRETAALLELPREGREFEVPPYGSAGWAEAYDAVLRECREAGVTALFVHSDREAIGLAERVRDHGLSVPEDMALVSYDDEVAAASDPPLTAVRPPKHRLGALAAEMALARMHDPAERPVHRVQLWPTLVVRASCGGAADEESAPGR</sequence>
<dbReference type="EMBL" id="CP010519">
    <property type="protein sequence ID" value="AJE83484.1"/>
    <property type="molecule type" value="Genomic_DNA"/>
</dbReference>
<keyword evidence="2" id="KW-0238">DNA-binding</keyword>
<gene>
    <name evidence="5" type="ORF">SLNWT_3108</name>
</gene>
<dbReference type="Pfam" id="PF08220">
    <property type="entry name" value="HTH_DeoR"/>
    <property type="match status" value="1"/>
</dbReference>
<name>A0A0B5EPJ2_STRA4</name>
<dbReference type="PROSITE" id="PS00894">
    <property type="entry name" value="HTH_DEOR_1"/>
    <property type="match status" value="1"/>
</dbReference>
<dbReference type="Pfam" id="PF13377">
    <property type="entry name" value="Peripla_BP_3"/>
    <property type="match status" value="1"/>
</dbReference>
<dbReference type="PANTHER" id="PTHR30146:SF155">
    <property type="entry name" value="ALANINE RACEMASE"/>
    <property type="match status" value="1"/>
</dbReference>
<evidence type="ECO:0000259" key="4">
    <source>
        <dbReference type="PROSITE" id="PS51000"/>
    </source>
</evidence>
<dbReference type="PROSITE" id="PS51000">
    <property type="entry name" value="HTH_DEOR_2"/>
    <property type="match status" value="1"/>
</dbReference>
<feature type="domain" description="HTH deoR-type" evidence="4">
    <location>
        <begin position="4"/>
        <end position="59"/>
    </location>
</feature>
<accession>A0A0B5EPJ2</accession>
<dbReference type="PANTHER" id="PTHR30146">
    <property type="entry name" value="LACI-RELATED TRANSCRIPTIONAL REPRESSOR"/>
    <property type="match status" value="1"/>
</dbReference>
<dbReference type="SUPFAM" id="SSF53822">
    <property type="entry name" value="Periplasmic binding protein-like I"/>
    <property type="match status" value="1"/>
</dbReference>
<evidence type="ECO:0000256" key="1">
    <source>
        <dbReference type="ARBA" id="ARBA00023015"/>
    </source>
</evidence>
<dbReference type="SUPFAM" id="SSF46785">
    <property type="entry name" value="Winged helix' DNA-binding domain"/>
    <property type="match status" value="1"/>
</dbReference>
<dbReference type="Gene3D" id="1.10.10.10">
    <property type="entry name" value="Winged helix-like DNA-binding domain superfamily/Winged helix DNA-binding domain"/>
    <property type="match status" value="1"/>
</dbReference>
<reference evidence="5 6" key="1">
    <citation type="submission" date="2015-01" db="EMBL/GenBank/DDBJ databases">
        <title>Enhanced salinomycin production by adjusting the supply of polyketide extender units in Streptomyce albus DSM 41398.</title>
        <authorList>
            <person name="Lu C."/>
        </authorList>
    </citation>
    <scope>NUCLEOTIDE SEQUENCE [LARGE SCALE GENOMIC DNA]</scope>
    <source>
        <strain evidence="6">ATCC 21838 / DSM 41398 / FERM P-419 / JCM 4703 / NBRC 107858</strain>
    </source>
</reference>
<protein>
    <submittedName>
        <fullName evidence="5">Regulatory protein DeoR</fullName>
    </submittedName>
</protein>
<evidence type="ECO:0000313" key="5">
    <source>
        <dbReference type="EMBL" id="AJE83484.1"/>
    </source>
</evidence>
<dbReference type="PRINTS" id="PR00037">
    <property type="entry name" value="HTHLACR"/>
</dbReference>
<organism evidence="5 6">
    <name type="scientific">Streptomyces albus (strain ATCC 21838 / DSM 41398 / FERM P-419 / JCM 4703 / NBRC 107858)</name>
    <dbReference type="NCBI Taxonomy" id="1081613"/>
    <lineage>
        <taxon>Bacteria</taxon>
        <taxon>Bacillati</taxon>
        <taxon>Actinomycetota</taxon>
        <taxon>Actinomycetes</taxon>
        <taxon>Kitasatosporales</taxon>
        <taxon>Streptomycetaceae</taxon>
        <taxon>Streptomyces</taxon>
    </lineage>
</organism>
<dbReference type="InterPro" id="IPR001034">
    <property type="entry name" value="DeoR_HTH"/>
</dbReference>
<evidence type="ECO:0000256" key="3">
    <source>
        <dbReference type="ARBA" id="ARBA00023163"/>
    </source>
</evidence>
<dbReference type="SMART" id="SM00420">
    <property type="entry name" value="HTH_DEOR"/>
    <property type="match status" value="1"/>
</dbReference>
<dbReference type="GO" id="GO:0003700">
    <property type="term" value="F:DNA-binding transcription factor activity"/>
    <property type="evidence" value="ECO:0007669"/>
    <property type="project" value="InterPro"/>
</dbReference>